<dbReference type="InterPro" id="IPR036734">
    <property type="entry name" value="Neur_chan_lig-bd_sf"/>
</dbReference>
<keyword evidence="6" id="KW-0732">Signal</keyword>
<dbReference type="RefSeq" id="XP_026669888.1">
    <property type="nucleotide sequence ID" value="XM_026814087.1"/>
</dbReference>
<proteinExistence type="predicted"/>
<dbReference type="FunFam" id="2.70.170.10:FF:000028">
    <property type="entry name" value="AcetylCholine Receptor"/>
    <property type="match status" value="1"/>
</dbReference>
<dbReference type="PANTHER" id="PTHR18945">
    <property type="entry name" value="NEUROTRANSMITTER GATED ION CHANNEL"/>
    <property type="match status" value="1"/>
</dbReference>
<keyword evidence="3 5" id="KW-1133">Transmembrane helix</keyword>
<dbReference type="Proteomes" id="UP000694925">
    <property type="component" value="Unplaced"/>
</dbReference>
<dbReference type="Pfam" id="PF02931">
    <property type="entry name" value="Neur_chan_LBD"/>
    <property type="match status" value="2"/>
</dbReference>
<gene>
    <name evidence="9" type="primary">LOC108625585</name>
</gene>
<evidence type="ECO:0000256" key="6">
    <source>
        <dbReference type="SAM" id="SignalP"/>
    </source>
</evidence>
<dbReference type="AlphaFoldDB" id="A0AAJ7S2T4"/>
<evidence type="ECO:0000256" key="5">
    <source>
        <dbReference type="SAM" id="Phobius"/>
    </source>
</evidence>
<evidence type="ECO:0000259" key="7">
    <source>
        <dbReference type="Pfam" id="PF02931"/>
    </source>
</evidence>
<feature type="transmembrane region" description="Helical" evidence="5">
    <location>
        <begin position="825"/>
        <end position="846"/>
    </location>
</feature>
<keyword evidence="8" id="KW-1185">Reference proteome</keyword>
<evidence type="ECO:0000256" key="3">
    <source>
        <dbReference type="ARBA" id="ARBA00022989"/>
    </source>
</evidence>
<keyword evidence="4 5" id="KW-0472">Membrane</keyword>
<feature type="transmembrane region" description="Helical" evidence="5">
    <location>
        <begin position="674"/>
        <end position="695"/>
    </location>
</feature>
<dbReference type="CDD" id="cd18989">
    <property type="entry name" value="LGIC_ECD_cation"/>
    <property type="match status" value="2"/>
</dbReference>
<comment type="subcellular location">
    <subcellularLocation>
        <location evidence="1">Membrane</location>
        <topology evidence="1">Multi-pass membrane protein</topology>
    </subcellularLocation>
</comment>
<feature type="domain" description="Neurotransmitter-gated ion-channel ligand-binding" evidence="7">
    <location>
        <begin position="467"/>
        <end position="623"/>
    </location>
</feature>
<dbReference type="SUPFAM" id="SSF90112">
    <property type="entry name" value="Neurotransmitter-gated ion-channel transmembrane pore"/>
    <property type="match status" value="1"/>
</dbReference>
<reference evidence="9" key="1">
    <citation type="submission" date="2025-08" db="UniProtKB">
        <authorList>
            <consortium name="RefSeq"/>
        </authorList>
    </citation>
    <scope>IDENTIFICATION</scope>
    <source>
        <tissue evidence="9">Whole body</tissue>
    </source>
</reference>
<feature type="transmembrane region" description="Helical" evidence="5">
    <location>
        <begin position="256"/>
        <end position="274"/>
    </location>
</feature>
<evidence type="ECO:0000313" key="9">
    <source>
        <dbReference type="RefSeq" id="XP_026669888.1"/>
    </source>
</evidence>
<feature type="signal peptide" evidence="6">
    <location>
        <begin position="1"/>
        <end position="18"/>
    </location>
</feature>
<feature type="transmembrane region" description="Helical" evidence="5">
    <location>
        <begin position="398"/>
        <end position="426"/>
    </location>
</feature>
<evidence type="ECO:0000256" key="4">
    <source>
        <dbReference type="ARBA" id="ARBA00023136"/>
    </source>
</evidence>
<organism evidence="8 9">
    <name type="scientific">Ceratina calcarata</name>
    <dbReference type="NCBI Taxonomy" id="156304"/>
    <lineage>
        <taxon>Eukaryota</taxon>
        <taxon>Metazoa</taxon>
        <taxon>Ecdysozoa</taxon>
        <taxon>Arthropoda</taxon>
        <taxon>Hexapoda</taxon>
        <taxon>Insecta</taxon>
        <taxon>Pterygota</taxon>
        <taxon>Neoptera</taxon>
        <taxon>Endopterygota</taxon>
        <taxon>Hymenoptera</taxon>
        <taxon>Apocrita</taxon>
        <taxon>Aculeata</taxon>
        <taxon>Apoidea</taxon>
        <taxon>Anthophila</taxon>
        <taxon>Apidae</taxon>
        <taxon>Ceratina</taxon>
        <taxon>Zadontomerus</taxon>
    </lineage>
</organism>
<feature type="domain" description="Neurotransmitter-gated ion-channel ligand-binding" evidence="7">
    <location>
        <begin position="44"/>
        <end position="248"/>
    </location>
</feature>
<sequence>MRIITVFGLLSLVCQSRSESSFHFLNELVMQCKDISSVSPMLNLRRHLFCEYDKTIRPTSSHQVANNVTMKLLPKILEFDEWNSKMTLHSWMTLTWNDAHLTWNPSEFGDIKYIHLKSQDIWVPDLSVYNSGDMTLDQTGIPPTTCLVFSSGSVSCVPSIKHVAKCVTDFSSWPYDVHQCRIKFGSWSHAGEEINIHLNTKGYQMEGYTNNTQWDFKVKNAYKLSKKYECCPNDTYPMIVYEFEITRHHGIMHTTYVIPAIAMMLLTLTVFWLNSRSTERMAVSSVNLICHMLCIFDLHWQLPHNGTRPPNILLYYRDSLALALFALLSTVLLRKLYEMSGDVPYWISTATSFVLNNKAGRFLVLTDNERLSDRILTGENEDNNDLPKSESRSKDSAWIHLAVIIEWLSLFAVILSYIIILATLVLAFNMKIFFFCILYVIFLLTKQGFCMFYACKDILSNAPLQVLKDYLFCTYDPELGPIENQKNATKVHLGLEILQFEVDEYSSTVHFDAWVSMVWKDNHLTWNATKYEISSLHAMSYELWIPDIVLHSESIWEVDTEMPVVPCVLDSDGTIFYVPSVTYTTFCDSDHTWWPYNVMDCYIRLASWSHHINEIDIQAEPYNFDDFRGEPNAEWEPIEMSLNVSVMGSKFDIFEDFTSQLFSYRVLLKRSSTMYSVSYVTMAIVLMTMTVIVLWLEPMTKERMITANFNFVLHLLCILDLHWKIPFNGSETPKLIVFYEKSLILAVFSLILTVVLRYLQELTIDAPKWISSSTITIFKSRVGQVFLVSILDPRVSARIELNADDNTNLVSLEKRESTWQYTSILIGWFAFLIVLFTYVIMLILYLPTSTSGHRFTLKI</sequence>
<dbReference type="InterPro" id="IPR038050">
    <property type="entry name" value="Neuro_actylchol_rec"/>
</dbReference>
<dbReference type="InterPro" id="IPR006201">
    <property type="entry name" value="Neur_channel"/>
</dbReference>
<evidence type="ECO:0000313" key="8">
    <source>
        <dbReference type="Proteomes" id="UP000694925"/>
    </source>
</evidence>
<keyword evidence="2 5" id="KW-0812">Transmembrane</keyword>
<dbReference type="GO" id="GO:0005230">
    <property type="term" value="F:extracellular ligand-gated monoatomic ion channel activity"/>
    <property type="evidence" value="ECO:0007669"/>
    <property type="project" value="InterPro"/>
</dbReference>
<protein>
    <submittedName>
        <fullName evidence="9">Uncharacterized protein LOC108625585</fullName>
    </submittedName>
</protein>
<dbReference type="GO" id="GO:0016020">
    <property type="term" value="C:membrane"/>
    <property type="evidence" value="ECO:0007669"/>
    <property type="project" value="UniProtKB-SubCell"/>
</dbReference>
<accession>A0AAJ7S2T4</accession>
<dbReference type="GeneID" id="108625585"/>
<name>A0AAJ7S2T4_9HYME</name>
<dbReference type="SUPFAM" id="SSF63712">
    <property type="entry name" value="Nicotinic receptor ligand binding domain-like"/>
    <property type="match status" value="2"/>
</dbReference>
<feature type="transmembrane region" description="Helical" evidence="5">
    <location>
        <begin position="432"/>
        <end position="455"/>
    </location>
</feature>
<dbReference type="KEGG" id="ccal:108625585"/>
<dbReference type="GO" id="GO:0004888">
    <property type="term" value="F:transmembrane signaling receptor activity"/>
    <property type="evidence" value="ECO:0007669"/>
    <property type="project" value="InterPro"/>
</dbReference>
<dbReference type="Gene3D" id="1.20.58.390">
    <property type="entry name" value="Neurotransmitter-gated ion-channel transmembrane domain"/>
    <property type="match status" value="1"/>
</dbReference>
<dbReference type="InterPro" id="IPR006202">
    <property type="entry name" value="Neur_chan_lig-bd"/>
</dbReference>
<feature type="transmembrane region" description="Helical" evidence="5">
    <location>
        <begin position="735"/>
        <end position="759"/>
    </location>
</feature>
<feature type="chain" id="PRO_5042504219" evidence="6">
    <location>
        <begin position="19"/>
        <end position="859"/>
    </location>
</feature>
<dbReference type="CTD" id="24596487"/>
<dbReference type="InterPro" id="IPR036719">
    <property type="entry name" value="Neuro-gated_channel_TM_sf"/>
</dbReference>
<evidence type="ECO:0000256" key="1">
    <source>
        <dbReference type="ARBA" id="ARBA00004141"/>
    </source>
</evidence>
<evidence type="ECO:0000256" key="2">
    <source>
        <dbReference type="ARBA" id="ARBA00022692"/>
    </source>
</evidence>
<dbReference type="Gene3D" id="2.70.170.10">
    <property type="entry name" value="Neurotransmitter-gated ion-channel ligand-binding domain"/>
    <property type="match status" value="2"/>
</dbReference>